<accession>A0ACB7SCH0</accession>
<comment type="caution">
    <text evidence="1">The sequence shown here is derived from an EMBL/GenBank/DDBJ whole genome shotgun (WGS) entry which is preliminary data.</text>
</comment>
<reference evidence="1" key="1">
    <citation type="submission" date="2020-05" db="EMBL/GenBank/DDBJ databases">
        <title>Large-scale comparative analyses of tick genomes elucidate their genetic diversity and vector capacities.</title>
        <authorList>
            <person name="Jia N."/>
            <person name="Wang J."/>
            <person name="Shi W."/>
            <person name="Du L."/>
            <person name="Sun Y."/>
            <person name="Zhan W."/>
            <person name="Jiang J."/>
            <person name="Wang Q."/>
            <person name="Zhang B."/>
            <person name="Ji P."/>
            <person name="Sakyi L.B."/>
            <person name="Cui X."/>
            <person name="Yuan T."/>
            <person name="Jiang B."/>
            <person name="Yang W."/>
            <person name="Lam T.T.-Y."/>
            <person name="Chang Q."/>
            <person name="Ding S."/>
            <person name="Wang X."/>
            <person name="Zhu J."/>
            <person name="Ruan X."/>
            <person name="Zhao L."/>
            <person name="Wei J."/>
            <person name="Que T."/>
            <person name="Du C."/>
            <person name="Cheng J."/>
            <person name="Dai P."/>
            <person name="Han X."/>
            <person name="Huang E."/>
            <person name="Gao Y."/>
            <person name="Liu J."/>
            <person name="Shao H."/>
            <person name="Ye R."/>
            <person name="Li L."/>
            <person name="Wei W."/>
            <person name="Wang X."/>
            <person name="Wang C."/>
            <person name="Yang T."/>
            <person name="Huo Q."/>
            <person name="Li W."/>
            <person name="Guo W."/>
            <person name="Chen H."/>
            <person name="Zhou L."/>
            <person name="Ni X."/>
            <person name="Tian J."/>
            <person name="Zhou Y."/>
            <person name="Sheng Y."/>
            <person name="Liu T."/>
            <person name="Pan Y."/>
            <person name="Xia L."/>
            <person name="Li J."/>
            <person name="Zhao F."/>
            <person name="Cao W."/>
        </authorList>
    </citation>
    <scope>NUCLEOTIDE SEQUENCE</scope>
    <source>
        <strain evidence="1">Hyas-2018</strain>
    </source>
</reference>
<sequence>MAQMEVHVHGTDMDPRHYDPRDWTQVLRAQTNHRATRNASQTTNADASRRETRTQTQDAATALALNSSSTQLRILRTVAQKIKQLPPLPTEGYKVVFRSQGGLDLTTLQPRNLLNAITKAAALTEPSTLQLRIRPVNNTCTVSVANQDDALKLVQLQKITYDERQYAMTACIAPPDGSVRGVITNAYWNESPQELLCDLDAGNPNETILDARRVGLRRSILITFGQTTVPRKIVYGEGLHLCTPYTPKVETCSNCRSIGHRMVICVQPRTHKCPRCGLSHPMDETTTCKPVCIICQGPHLNASRECKHRHLPRAKQSSERQTMYRRRVENKSPHPASTKLTEAREDPPRTELSQSSDRPNWADKLKTPQVTTALQSRAPPTSDPRDQELRALRAEVSRLTTLLTPPSVPPSSPPQHPSRDPIPPSTQEPPNTSPTSPSPPHKKKRIADALDGYHADLKNLEAKFDAKLAALEVRIEAKFTILSEQLSTRLEQQMDTLFTRLAQTLEQKFTQFETRLHRLETLSNLSCEEPLVSSAPPVPNSVPLPPQPSILAPPKLQYGGPG</sequence>
<name>A0ACB7SCH0_HYAAI</name>
<evidence type="ECO:0000313" key="1">
    <source>
        <dbReference type="EMBL" id="KAH6931474.1"/>
    </source>
</evidence>
<gene>
    <name evidence="1" type="ORF">HPB50_024631</name>
</gene>
<keyword evidence="2" id="KW-1185">Reference proteome</keyword>
<evidence type="ECO:0000313" key="2">
    <source>
        <dbReference type="Proteomes" id="UP000821845"/>
    </source>
</evidence>
<proteinExistence type="predicted"/>
<organism evidence="1 2">
    <name type="scientific">Hyalomma asiaticum</name>
    <name type="common">Tick</name>
    <dbReference type="NCBI Taxonomy" id="266040"/>
    <lineage>
        <taxon>Eukaryota</taxon>
        <taxon>Metazoa</taxon>
        <taxon>Ecdysozoa</taxon>
        <taxon>Arthropoda</taxon>
        <taxon>Chelicerata</taxon>
        <taxon>Arachnida</taxon>
        <taxon>Acari</taxon>
        <taxon>Parasitiformes</taxon>
        <taxon>Ixodida</taxon>
        <taxon>Ixodoidea</taxon>
        <taxon>Ixodidae</taxon>
        <taxon>Hyalomminae</taxon>
        <taxon>Hyalomma</taxon>
    </lineage>
</organism>
<dbReference type="Proteomes" id="UP000821845">
    <property type="component" value="Chromosome 5"/>
</dbReference>
<protein>
    <submittedName>
        <fullName evidence="1">Uncharacterized protein</fullName>
    </submittedName>
</protein>
<dbReference type="EMBL" id="CM023485">
    <property type="protein sequence ID" value="KAH6931474.1"/>
    <property type="molecule type" value="Genomic_DNA"/>
</dbReference>